<gene>
    <name evidence="2" type="ORF">AAGT95_03730</name>
</gene>
<protein>
    <submittedName>
        <fullName evidence="2">Uncharacterized protein</fullName>
    </submittedName>
</protein>
<feature type="transmembrane region" description="Helical" evidence="1">
    <location>
        <begin position="37"/>
        <end position="56"/>
    </location>
</feature>
<name>A0ABZ3CVF7_9GAMM</name>
<keyword evidence="3" id="KW-1185">Reference proteome</keyword>
<reference evidence="2 3" key="1">
    <citation type="submission" date="2024-04" db="EMBL/GenBank/DDBJ databases">
        <title>Salinicola lusitanus LLJ914,a marine bacterium isolated from the Okinawa Trough.</title>
        <authorList>
            <person name="Li J."/>
        </authorList>
    </citation>
    <scope>NUCLEOTIDE SEQUENCE [LARGE SCALE GENOMIC DNA]</scope>
    <source>
        <strain evidence="2 3">LLJ914</strain>
    </source>
</reference>
<keyword evidence="1" id="KW-1133">Transmembrane helix</keyword>
<dbReference type="RefSeq" id="WP_342595605.1">
    <property type="nucleotide sequence ID" value="NZ_CP151919.1"/>
</dbReference>
<keyword evidence="1" id="KW-0472">Membrane</keyword>
<evidence type="ECO:0000313" key="3">
    <source>
        <dbReference type="Proteomes" id="UP001453229"/>
    </source>
</evidence>
<accession>A0ABZ3CVF7</accession>
<dbReference type="EMBL" id="CP151919">
    <property type="protein sequence ID" value="XAD55100.1"/>
    <property type="molecule type" value="Genomic_DNA"/>
</dbReference>
<sequence length="140" mass="15714">MTGGWTDYLFSLGVLFTGAGMVLGAIVFSSRLQFHRWAVLLLWGIFFLFWSGWQAWSTYHAQPLSPSSVKEALGSNLCVAAAVRTRLDEFEQPMTRQELLDIEDDCECQAEQLAKSEADQAVLDKQRQAARQPEAEIGKK</sequence>
<evidence type="ECO:0000256" key="1">
    <source>
        <dbReference type="SAM" id="Phobius"/>
    </source>
</evidence>
<evidence type="ECO:0000313" key="2">
    <source>
        <dbReference type="EMBL" id="XAD55100.1"/>
    </source>
</evidence>
<proteinExistence type="predicted"/>
<keyword evidence="1" id="KW-0812">Transmembrane</keyword>
<feature type="transmembrane region" description="Helical" evidence="1">
    <location>
        <begin position="12"/>
        <end position="30"/>
    </location>
</feature>
<organism evidence="2 3">
    <name type="scientific">Salinicola lusitanus</name>
    <dbReference type="NCBI Taxonomy" id="1949085"/>
    <lineage>
        <taxon>Bacteria</taxon>
        <taxon>Pseudomonadati</taxon>
        <taxon>Pseudomonadota</taxon>
        <taxon>Gammaproteobacteria</taxon>
        <taxon>Oceanospirillales</taxon>
        <taxon>Halomonadaceae</taxon>
        <taxon>Salinicola</taxon>
    </lineage>
</organism>
<dbReference type="Proteomes" id="UP001453229">
    <property type="component" value="Chromosome"/>
</dbReference>